<gene>
    <name evidence="1" type="ORF">DPEC_G00144480</name>
</gene>
<proteinExistence type="predicted"/>
<keyword evidence="2" id="KW-1185">Reference proteome</keyword>
<comment type="caution">
    <text evidence="1">The sequence shown here is derived from an EMBL/GenBank/DDBJ whole genome shotgun (WGS) entry which is preliminary data.</text>
</comment>
<evidence type="ECO:0000313" key="1">
    <source>
        <dbReference type="EMBL" id="KAJ8005230.1"/>
    </source>
</evidence>
<accession>A0ACC2GP68</accession>
<name>A0ACC2GP68_DALPE</name>
<dbReference type="Proteomes" id="UP001157502">
    <property type="component" value="Chromosome 11"/>
</dbReference>
<sequence length="640" mass="72007">MRTVAASHVMSHPVGRAIKDRQNVLDVFCNHFKSTDKTTDRSTPHCCPSSHTRNTERQSSQTNKIKRWKTRKERSQVKGGASNCKSHRQYQDGKEKGHCRGCCQSGRQPSQQRRAPFGHVFTAGQDPSIITDNRLIGHRGLFNHEVKSIDIERLVGEQRKLEKLGHCGVLWKKTATHPPCPPAPLPRSTSRPDVNLDGRAVPDNTGEASDESKAKTSKNNKNPFWGQTKSRGSGPGVLNTEDESRLTPSGKINKERPPDPKVTPWRPTPNIRKSSSPARDGGNVNSDNQTEPSDTNRVSAVAKLLCRSLQFPLLGRRNLVEENREVLLQTLQDRHGPKLQENLLEVQRRLRSGTGHNTTRSGQGRSRTPDRVDADRAWPAAPLDDCFGETTVKQLFEKSAPYKKRRKQIPSSLIGPEYSLNTAATWTSSPGVVQVGELFRAPPSSHFLMNFEPSSSSSPNHVFASASHSAVHSSSLQPLDRQGLNRDIMRESDGLDHFENRKYESDFSFLNQTAIEESKWPWCHDRNLQPFPQYPTGPTEKNTYKNLLKQQDSYEIEMSHSGPSSSYLPASTHYPPDSRQHHPVNHFTPPPSSLRSHLPSITYYPHSHMLESGLSPPLPYRPLSAFNSTESWSFYRMRLY</sequence>
<dbReference type="EMBL" id="CM055738">
    <property type="protein sequence ID" value="KAJ8005230.1"/>
    <property type="molecule type" value="Genomic_DNA"/>
</dbReference>
<protein>
    <submittedName>
        <fullName evidence="1">Uncharacterized protein</fullName>
    </submittedName>
</protein>
<reference evidence="1" key="1">
    <citation type="submission" date="2021-05" db="EMBL/GenBank/DDBJ databases">
        <authorList>
            <person name="Pan Q."/>
            <person name="Jouanno E."/>
            <person name="Zahm M."/>
            <person name="Klopp C."/>
            <person name="Cabau C."/>
            <person name="Louis A."/>
            <person name="Berthelot C."/>
            <person name="Parey E."/>
            <person name="Roest Crollius H."/>
            <person name="Montfort J."/>
            <person name="Robinson-Rechavi M."/>
            <person name="Bouchez O."/>
            <person name="Lampietro C."/>
            <person name="Lopez Roques C."/>
            <person name="Donnadieu C."/>
            <person name="Postlethwait J."/>
            <person name="Bobe J."/>
            <person name="Dillon D."/>
            <person name="Chandos A."/>
            <person name="von Hippel F."/>
            <person name="Guiguen Y."/>
        </authorList>
    </citation>
    <scope>NUCLEOTIDE SEQUENCE</scope>
    <source>
        <strain evidence="1">YG-Jan2019</strain>
    </source>
</reference>
<organism evidence="1 2">
    <name type="scientific">Dallia pectoralis</name>
    <name type="common">Alaska blackfish</name>
    <dbReference type="NCBI Taxonomy" id="75939"/>
    <lineage>
        <taxon>Eukaryota</taxon>
        <taxon>Metazoa</taxon>
        <taxon>Chordata</taxon>
        <taxon>Craniata</taxon>
        <taxon>Vertebrata</taxon>
        <taxon>Euteleostomi</taxon>
        <taxon>Actinopterygii</taxon>
        <taxon>Neopterygii</taxon>
        <taxon>Teleostei</taxon>
        <taxon>Protacanthopterygii</taxon>
        <taxon>Esociformes</taxon>
        <taxon>Umbridae</taxon>
        <taxon>Dallia</taxon>
    </lineage>
</organism>
<evidence type="ECO:0000313" key="2">
    <source>
        <dbReference type="Proteomes" id="UP001157502"/>
    </source>
</evidence>